<dbReference type="OrthoDB" id="9804482at2"/>
<organism evidence="7 8">
    <name type="scientific">Pseudoxanthomonas winnipegensis</name>
    <dbReference type="NCBI Taxonomy" id="2480810"/>
    <lineage>
        <taxon>Bacteria</taxon>
        <taxon>Pseudomonadati</taxon>
        <taxon>Pseudomonadota</taxon>
        <taxon>Gammaproteobacteria</taxon>
        <taxon>Lysobacterales</taxon>
        <taxon>Lysobacteraceae</taxon>
        <taxon>Pseudoxanthomonas</taxon>
    </lineage>
</organism>
<dbReference type="Proteomes" id="UP000294164">
    <property type="component" value="Unassembled WGS sequence"/>
</dbReference>
<dbReference type="InterPro" id="IPR037518">
    <property type="entry name" value="MPN"/>
</dbReference>
<dbReference type="RefSeq" id="WP_130534643.1">
    <property type="nucleotide sequence ID" value="NZ_SHMG01000006.1"/>
</dbReference>
<proteinExistence type="predicted"/>
<dbReference type="PANTHER" id="PTHR30471">
    <property type="entry name" value="DNA REPAIR PROTEIN RADC"/>
    <property type="match status" value="1"/>
</dbReference>
<dbReference type="InterPro" id="IPR025657">
    <property type="entry name" value="RadC_JAB"/>
</dbReference>
<dbReference type="GO" id="GO:0008237">
    <property type="term" value="F:metallopeptidase activity"/>
    <property type="evidence" value="ECO:0007669"/>
    <property type="project" value="UniProtKB-KW"/>
</dbReference>
<keyword evidence="4" id="KW-0862">Zinc</keyword>
<comment type="caution">
    <text evidence="7">The sequence shown here is derived from an EMBL/GenBank/DDBJ whole genome shotgun (WGS) entry which is preliminary data.</text>
</comment>
<keyword evidence="3" id="KW-0378">Hydrolase</keyword>
<dbReference type="PROSITE" id="PS01302">
    <property type="entry name" value="UPF0758"/>
    <property type="match status" value="1"/>
</dbReference>
<dbReference type="InterPro" id="IPR001405">
    <property type="entry name" value="UPF0758"/>
</dbReference>
<evidence type="ECO:0000256" key="3">
    <source>
        <dbReference type="ARBA" id="ARBA00022801"/>
    </source>
</evidence>
<keyword evidence="2" id="KW-0479">Metal-binding</keyword>
<name>A0A4Q8M315_9GAMM</name>
<evidence type="ECO:0000313" key="7">
    <source>
        <dbReference type="EMBL" id="TAA41491.1"/>
    </source>
</evidence>
<reference evidence="7 8" key="1">
    <citation type="submission" date="2019-02" db="EMBL/GenBank/DDBJ databases">
        <title>WGS of Pseudoxanthomonas species novum from clinical isolates.</title>
        <authorList>
            <person name="Bernier A.-M."/>
            <person name="Bernard K."/>
            <person name="Vachon A."/>
        </authorList>
    </citation>
    <scope>NUCLEOTIDE SEQUENCE [LARGE SCALE GENOMIC DNA]</scope>
    <source>
        <strain evidence="7 8">NML130969</strain>
    </source>
</reference>
<sequence length="159" mass="17769">MKRSTQDRKAQYQLMDEAGILMAAEEILRRRLERQGTIGSPTEAKDYLAARCAHLPHEVFGCMWLDTRHRVIDTEHLFTGTIDSCEVHARIVAKRALELNAAAVVLFHNHPSGNPEPSAADRAVTSRLKQVLDLLEVRVLDHIVLAGKQAESLAARGWV</sequence>
<evidence type="ECO:0000313" key="8">
    <source>
        <dbReference type="Proteomes" id="UP000294164"/>
    </source>
</evidence>
<accession>A0A4Q8M315</accession>
<evidence type="ECO:0000259" key="6">
    <source>
        <dbReference type="PROSITE" id="PS50249"/>
    </source>
</evidence>
<keyword evidence="1" id="KW-0645">Protease</keyword>
<dbReference type="Pfam" id="PF04002">
    <property type="entry name" value="RadC"/>
    <property type="match status" value="1"/>
</dbReference>
<keyword evidence="5" id="KW-0482">Metalloprotease</keyword>
<dbReference type="CDD" id="cd08071">
    <property type="entry name" value="MPN_DUF2466"/>
    <property type="match status" value="1"/>
</dbReference>
<dbReference type="EMBL" id="SHMG01000006">
    <property type="protein sequence ID" value="TAA41491.1"/>
    <property type="molecule type" value="Genomic_DNA"/>
</dbReference>
<feature type="domain" description="MPN" evidence="6">
    <location>
        <begin position="37"/>
        <end position="159"/>
    </location>
</feature>
<dbReference type="PROSITE" id="PS50249">
    <property type="entry name" value="MPN"/>
    <property type="match status" value="1"/>
</dbReference>
<dbReference type="SUPFAM" id="SSF102712">
    <property type="entry name" value="JAB1/MPN domain"/>
    <property type="match status" value="1"/>
</dbReference>
<gene>
    <name evidence="7" type="ORF">EA655_11135</name>
</gene>
<dbReference type="InterPro" id="IPR020891">
    <property type="entry name" value="UPF0758_CS"/>
</dbReference>
<evidence type="ECO:0000256" key="1">
    <source>
        <dbReference type="ARBA" id="ARBA00022670"/>
    </source>
</evidence>
<protein>
    <submittedName>
        <fullName evidence="7">DNA repair protein RadC</fullName>
    </submittedName>
</protein>
<evidence type="ECO:0000256" key="2">
    <source>
        <dbReference type="ARBA" id="ARBA00022723"/>
    </source>
</evidence>
<dbReference type="GO" id="GO:0046872">
    <property type="term" value="F:metal ion binding"/>
    <property type="evidence" value="ECO:0007669"/>
    <property type="project" value="UniProtKB-KW"/>
</dbReference>
<dbReference type="PANTHER" id="PTHR30471:SF3">
    <property type="entry name" value="UPF0758 PROTEIN YEES-RELATED"/>
    <property type="match status" value="1"/>
</dbReference>
<dbReference type="Gene3D" id="3.40.140.10">
    <property type="entry name" value="Cytidine Deaminase, domain 2"/>
    <property type="match status" value="1"/>
</dbReference>
<evidence type="ECO:0000256" key="5">
    <source>
        <dbReference type="ARBA" id="ARBA00023049"/>
    </source>
</evidence>
<dbReference type="GO" id="GO:0006508">
    <property type="term" value="P:proteolysis"/>
    <property type="evidence" value="ECO:0007669"/>
    <property type="project" value="UniProtKB-KW"/>
</dbReference>
<dbReference type="AlphaFoldDB" id="A0A4Q8M315"/>
<evidence type="ECO:0000256" key="4">
    <source>
        <dbReference type="ARBA" id="ARBA00022833"/>
    </source>
</evidence>